<evidence type="ECO:0000313" key="4">
    <source>
        <dbReference type="Proteomes" id="UP000278746"/>
    </source>
</evidence>
<dbReference type="OrthoDB" id="9806653at2"/>
<dbReference type="InterPro" id="IPR001296">
    <property type="entry name" value="Glyco_trans_1"/>
</dbReference>
<dbReference type="Pfam" id="PF13477">
    <property type="entry name" value="Glyco_trans_4_2"/>
    <property type="match status" value="1"/>
</dbReference>
<gene>
    <name evidence="3" type="ORF">EBO34_13570</name>
</gene>
<feature type="domain" description="Glycosyl transferase family 1" evidence="1">
    <location>
        <begin position="178"/>
        <end position="340"/>
    </location>
</feature>
<name>A0A3M7TRS6_9BACI</name>
<comment type="caution">
    <text evidence="3">The sequence shown here is derived from an EMBL/GenBank/DDBJ whole genome shotgun (WGS) entry which is preliminary data.</text>
</comment>
<sequence length="367" mass="41670">MMRVLVLANFGMGLFNFRKELLEELIRQGHEVYVSLPNDEYVPKLKELGCKYVETRVDRRGTNPINDMKLLYHYIKLIKSTIPDVVLTYTIKPNIYGGIACGITKTPYLTNVTGLGTAIENSGLIQKITLRLYRMGLRNSSCVFFQNEYNRSFFVENNIAKGKTRLIPGSGVNLEHHNFKDYPTNDKNIRFLFIGRIMKAKGIEELFQAAKKIKGIYPNVEFHLVGGSEEDYTKQLAELEQTGIIKYHGHQSDVHSFIKVSHGTILPSYHEGTANVLLETAATGRPILASKVPGCIETFNPEITGLGFEARSVPSLVEAIRNFIKLPYPQKKLMGIKGRKKMEEEYDRKIVINAYLQEIGKFTNEEI</sequence>
<dbReference type="CDD" id="cd03808">
    <property type="entry name" value="GT4_CapM-like"/>
    <property type="match status" value="1"/>
</dbReference>
<proteinExistence type="predicted"/>
<dbReference type="Proteomes" id="UP000278746">
    <property type="component" value="Unassembled WGS sequence"/>
</dbReference>
<dbReference type="EMBL" id="RHIB01000002">
    <property type="protein sequence ID" value="RNA67740.1"/>
    <property type="molecule type" value="Genomic_DNA"/>
</dbReference>
<dbReference type="Pfam" id="PF00534">
    <property type="entry name" value="Glycos_transf_1"/>
    <property type="match status" value="1"/>
</dbReference>
<evidence type="ECO:0000259" key="2">
    <source>
        <dbReference type="Pfam" id="PF13477"/>
    </source>
</evidence>
<accession>A0A3M7TRS6</accession>
<organism evidence="3 4">
    <name type="scientific">Alteribacter keqinensis</name>
    <dbReference type="NCBI Taxonomy" id="2483800"/>
    <lineage>
        <taxon>Bacteria</taxon>
        <taxon>Bacillati</taxon>
        <taxon>Bacillota</taxon>
        <taxon>Bacilli</taxon>
        <taxon>Bacillales</taxon>
        <taxon>Bacillaceae</taxon>
        <taxon>Alteribacter</taxon>
    </lineage>
</organism>
<dbReference type="SUPFAM" id="SSF53756">
    <property type="entry name" value="UDP-Glycosyltransferase/glycogen phosphorylase"/>
    <property type="match status" value="1"/>
</dbReference>
<evidence type="ECO:0000313" key="3">
    <source>
        <dbReference type="EMBL" id="RNA67740.1"/>
    </source>
</evidence>
<protein>
    <submittedName>
        <fullName evidence="3">Glycosyltransferase family 1 protein</fullName>
    </submittedName>
</protein>
<evidence type="ECO:0000259" key="1">
    <source>
        <dbReference type="Pfam" id="PF00534"/>
    </source>
</evidence>
<feature type="domain" description="Glycosyltransferase subfamily 4-like N-terminal" evidence="2">
    <location>
        <begin position="19"/>
        <end position="147"/>
    </location>
</feature>
<keyword evidence="3" id="KW-0808">Transferase</keyword>
<dbReference type="Gene3D" id="3.40.50.2000">
    <property type="entry name" value="Glycogen Phosphorylase B"/>
    <property type="match status" value="2"/>
</dbReference>
<dbReference type="PANTHER" id="PTHR12526">
    <property type="entry name" value="GLYCOSYLTRANSFERASE"/>
    <property type="match status" value="1"/>
</dbReference>
<dbReference type="GO" id="GO:0016757">
    <property type="term" value="F:glycosyltransferase activity"/>
    <property type="evidence" value="ECO:0007669"/>
    <property type="project" value="InterPro"/>
</dbReference>
<dbReference type="InterPro" id="IPR028098">
    <property type="entry name" value="Glyco_trans_4-like_N"/>
</dbReference>
<keyword evidence="4" id="KW-1185">Reference proteome</keyword>
<reference evidence="3 4" key="1">
    <citation type="submission" date="2018-10" db="EMBL/GenBank/DDBJ databases">
        <title>Bacillus Keqinensis sp. nov., a moderately halophilic bacterium isolated from a saline-alkaline lake.</title>
        <authorList>
            <person name="Wang H."/>
        </authorList>
    </citation>
    <scope>NUCLEOTIDE SEQUENCE [LARGE SCALE GENOMIC DNA]</scope>
    <source>
        <strain evidence="3 4">KQ-3</strain>
    </source>
</reference>
<dbReference type="AlphaFoldDB" id="A0A3M7TRS6"/>